<keyword evidence="10" id="KW-0472">Membrane</keyword>
<dbReference type="CDD" id="cd00082">
    <property type="entry name" value="HisKA"/>
    <property type="match status" value="1"/>
</dbReference>
<name>A0ABT7IS82_9BURK</name>
<comment type="catalytic activity">
    <reaction evidence="1">
        <text>ATP + protein L-histidine = ADP + protein N-phospho-L-histidine.</text>
        <dbReference type="EC" id="2.7.13.3"/>
    </reaction>
</comment>
<dbReference type="SUPFAM" id="SSF53850">
    <property type="entry name" value="Periplasmic binding protein-like II"/>
    <property type="match status" value="1"/>
</dbReference>
<evidence type="ECO:0000256" key="9">
    <source>
        <dbReference type="SAM" id="Coils"/>
    </source>
</evidence>
<sequence>MKRVLMLIAAAFLLARPQAALAREEPVVVAVSTNVGPWFYVQTFEPTMERLRARMPWIRFQSVELSPEALRREAKEGRIDFFMAPSGSFASIEEESGARHLATHHPRGARDPARSMGSVFLVRADSALRGLSDLKGARSVATDPQSFDGWIIALGELFSAGFDPQRFFSRTEFTGYGLPDVAALVLSRDADVGILKACDFEMMTQAGLINARDFRILNEKPSGGLACRVSTDLYPGVVFASLPRASSDLVKSVSVALLTMPETPEGNSWGFASDFSQVRSLYRNLQIGPYAYLRENSPRALLRRYRFILLAAAALLAFGLFYVVSVRRIVKIRTHALQVALKEKDRAQENERKSRERLFALEKAGVVSGLSSMFAHEVRQPVASLINYAGGLRMYLKGRDADPMVAEALREITAQSERVSAIVGRVCSYARNEARVRRLEDLESVVDKALEAFSHSTYSRGVRIARRRGSPALCLIDPLEIELVVVNLLRNAGAAIQKIDGPAIALDLAGEDGFWRLTVSDNGPPISDETLKSLAAPTRSARSDGLGLGLSICRVIAEGHGGHLSFRRLTPRGLAAELYLPQPEEAGKE</sequence>
<dbReference type="PANTHER" id="PTHR43065:SF10">
    <property type="entry name" value="PEROXIDE STRESS-ACTIVATED HISTIDINE KINASE MAK3"/>
    <property type="match status" value="1"/>
</dbReference>
<dbReference type="Gene3D" id="3.40.190.10">
    <property type="entry name" value="Periplasmic binding protein-like II"/>
    <property type="match status" value="1"/>
</dbReference>
<dbReference type="Gene3D" id="3.30.565.10">
    <property type="entry name" value="Histidine kinase-like ATPase, C-terminal domain"/>
    <property type="match status" value="1"/>
</dbReference>
<keyword evidence="7" id="KW-0067">ATP-binding</keyword>
<comment type="caution">
    <text evidence="13">The sequence shown here is derived from an EMBL/GenBank/DDBJ whole genome shotgun (WGS) entry which is preliminary data.</text>
</comment>
<dbReference type="EC" id="2.7.13.3" evidence="2"/>
<dbReference type="Pfam" id="PF02518">
    <property type="entry name" value="HATPase_c"/>
    <property type="match status" value="1"/>
</dbReference>
<keyword evidence="10" id="KW-1133">Transmembrane helix</keyword>
<dbReference type="Pfam" id="PF12974">
    <property type="entry name" value="Phosphonate-bd"/>
    <property type="match status" value="1"/>
</dbReference>
<dbReference type="Proteomes" id="UP001165481">
    <property type="component" value="Unassembled WGS sequence"/>
</dbReference>
<dbReference type="PROSITE" id="PS50109">
    <property type="entry name" value="HIS_KIN"/>
    <property type="match status" value="1"/>
</dbReference>
<dbReference type="InterPro" id="IPR003594">
    <property type="entry name" value="HATPase_dom"/>
</dbReference>
<dbReference type="Pfam" id="PF00512">
    <property type="entry name" value="HisKA"/>
    <property type="match status" value="1"/>
</dbReference>
<dbReference type="PRINTS" id="PR00344">
    <property type="entry name" value="BCTRLSENSOR"/>
</dbReference>
<reference evidence="13" key="1">
    <citation type="submission" date="2023-03" db="EMBL/GenBank/DDBJ databases">
        <title>Mesosutterella sp. nov. isolated from porcine feces.</title>
        <authorList>
            <person name="Yu S."/>
        </authorList>
    </citation>
    <scope>NUCLEOTIDE SEQUENCE</scope>
    <source>
        <strain evidence="13">AGMB02718</strain>
    </source>
</reference>
<evidence type="ECO:0000256" key="2">
    <source>
        <dbReference type="ARBA" id="ARBA00012438"/>
    </source>
</evidence>
<keyword evidence="9" id="KW-0175">Coiled coil</keyword>
<feature type="signal peptide" evidence="11">
    <location>
        <begin position="1"/>
        <end position="22"/>
    </location>
</feature>
<keyword evidence="5" id="KW-0547">Nucleotide-binding</keyword>
<dbReference type="SMART" id="SM00387">
    <property type="entry name" value="HATPase_c"/>
    <property type="match status" value="1"/>
</dbReference>
<keyword evidence="14" id="KW-1185">Reference proteome</keyword>
<keyword evidence="11" id="KW-0732">Signal</keyword>
<keyword evidence="8" id="KW-0902">Two-component regulatory system</keyword>
<dbReference type="SMART" id="SM00388">
    <property type="entry name" value="HisKA"/>
    <property type="match status" value="1"/>
</dbReference>
<dbReference type="EMBL" id="JAKZJU020000001">
    <property type="protein sequence ID" value="MDL2060137.1"/>
    <property type="molecule type" value="Genomic_DNA"/>
</dbReference>
<evidence type="ECO:0000256" key="11">
    <source>
        <dbReference type="SAM" id="SignalP"/>
    </source>
</evidence>
<dbReference type="CDD" id="cd00075">
    <property type="entry name" value="HATPase"/>
    <property type="match status" value="1"/>
</dbReference>
<dbReference type="InterPro" id="IPR036890">
    <property type="entry name" value="HATPase_C_sf"/>
</dbReference>
<keyword evidence="10" id="KW-0812">Transmembrane</keyword>
<keyword evidence="4" id="KW-0808">Transferase</keyword>
<feature type="coiled-coil region" evidence="9">
    <location>
        <begin position="337"/>
        <end position="364"/>
    </location>
</feature>
<dbReference type="InterPro" id="IPR003661">
    <property type="entry name" value="HisK_dim/P_dom"/>
</dbReference>
<gene>
    <name evidence="13" type="ORF">MUN46_009340</name>
</gene>
<evidence type="ECO:0000256" key="7">
    <source>
        <dbReference type="ARBA" id="ARBA00022840"/>
    </source>
</evidence>
<evidence type="ECO:0000256" key="10">
    <source>
        <dbReference type="SAM" id="Phobius"/>
    </source>
</evidence>
<dbReference type="InterPro" id="IPR036097">
    <property type="entry name" value="HisK_dim/P_sf"/>
</dbReference>
<protein>
    <recommendedName>
        <fullName evidence="2">histidine kinase</fullName>
        <ecNumber evidence="2">2.7.13.3</ecNumber>
    </recommendedName>
</protein>
<dbReference type="SUPFAM" id="SSF55874">
    <property type="entry name" value="ATPase domain of HSP90 chaperone/DNA topoisomerase II/histidine kinase"/>
    <property type="match status" value="1"/>
</dbReference>
<dbReference type="SUPFAM" id="SSF47384">
    <property type="entry name" value="Homodimeric domain of signal transducing histidine kinase"/>
    <property type="match status" value="1"/>
</dbReference>
<evidence type="ECO:0000313" key="13">
    <source>
        <dbReference type="EMBL" id="MDL2060137.1"/>
    </source>
</evidence>
<feature type="chain" id="PRO_5045722896" description="histidine kinase" evidence="11">
    <location>
        <begin position="23"/>
        <end position="589"/>
    </location>
</feature>
<feature type="transmembrane region" description="Helical" evidence="10">
    <location>
        <begin position="305"/>
        <end position="324"/>
    </location>
</feature>
<dbReference type="InterPro" id="IPR004358">
    <property type="entry name" value="Sig_transdc_His_kin-like_C"/>
</dbReference>
<evidence type="ECO:0000256" key="4">
    <source>
        <dbReference type="ARBA" id="ARBA00022679"/>
    </source>
</evidence>
<evidence type="ECO:0000256" key="8">
    <source>
        <dbReference type="ARBA" id="ARBA00023012"/>
    </source>
</evidence>
<evidence type="ECO:0000256" key="3">
    <source>
        <dbReference type="ARBA" id="ARBA00022553"/>
    </source>
</evidence>
<evidence type="ECO:0000256" key="5">
    <source>
        <dbReference type="ARBA" id="ARBA00022741"/>
    </source>
</evidence>
<dbReference type="PANTHER" id="PTHR43065">
    <property type="entry name" value="SENSOR HISTIDINE KINASE"/>
    <property type="match status" value="1"/>
</dbReference>
<dbReference type="Gene3D" id="1.10.287.130">
    <property type="match status" value="1"/>
</dbReference>
<evidence type="ECO:0000259" key="12">
    <source>
        <dbReference type="PROSITE" id="PS50109"/>
    </source>
</evidence>
<keyword evidence="6" id="KW-0418">Kinase</keyword>
<evidence type="ECO:0000256" key="6">
    <source>
        <dbReference type="ARBA" id="ARBA00022777"/>
    </source>
</evidence>
<dbReference type="RefSeq" id="WP_243377533.1">
    <property type="nucleotide sequence ID" value="NZ_JAKZJU020000001.1"/>
</dbReference>
<keyword evidence="3" id="KW-0597">Phosphoprotein</keyword>
<evidence type="ECO:0000256" key="1">
    <source>
        <dbReference type="ARBA" id="ARBA00000085"/>
    </source>
</evidence>
<dbReference type="InterPro" id="IPR005467">
    <property type="entry name" value="His_kinase_dom"/>
</dbReference>
<feature type="domain" description="Histidine kinase" evidence="12">
    <location>
        <begin position="373"/>
        <end position="584"/>
    </location>
</feature>
<accession>A0ABT7IS82</accession>
<evidence type="ECO:0000313" key="14">
    <source>
        <dbReference type="Proteomes" id="UP001165481"/>
    </source>
</evidence>
<organism evidence="13 14">
    <name type="scientific">Mesosutterella faecium</name>
    <dbReference type="NCBI Taxonomy" id="2925194"/>
    <lineage>
        <taxon>Bacteria</taxon>
        <taxon>Pseudomonadati</taxon>
        <taxon>Pseudomonadota</taxon>
        <taxon>Betaproteobacteria</taxon>
        <taxon>Burkholderiales</taxon>
        <taxon>Sutterellaceae</taxon>
        <taxon>Mesosutterella</taxon>
    </lineage>
</organism>
<proteinExistence type="predicted"/>